<dbReference type="Proteomes" id="UP000728032">
    <property type="component" value="Unassembled WGS sequence"/>
</dbReference>
<keyword evidence="4" id="KW-0418">Kinase</keyword>
<protein>
    <recommendedName>
        <fullName evidence="7">Carbohydrate kinase FGGY C-terminal domain-containing protein</fullName>
    </recommendedName>
</protein>
<keyword evidence="2" id="KW-0808">Transferase</keyword>
<feature type="non-terminal residue" evidence="8">
    <location>
        <position position="531"/>
    </location>
</feature>
<keyword evidence="9" id="KW-1185">Reference proteome</keyword>
<evidence type="ECO:0000313" key="9">
    <source>
        <dbReference type="Proteomes" id="UP000728032"/>
    </source>
</evidence>
<evidence type="ECO:0000259" key="7">
    <source>
        <dbReference type="Pfam" id="PF02782"/>
    </source>
</evidence>
<dbReference type="EMBL" id="OC926814">
    <property type="protein sequence ID" value="CAD7656913.1"/>
    <property type="molecule type" value="Genomic_DNA"/>
</dbReference>
<feature type="domain" description="Carbohydrate kinase FGGY C-terminal" evidence="7">
    <location>
        <begin position="284"/>
        <end position="383"/>
    </location>
</feature>
<dbReference type="Gene3D" id="3.30.420.40">
    <property type="match status" value="2"/>
</dbReference>
<dbReference type="OrthoDB" id="5422795at2759"/>
<dbReference type="GO" id="GO:0004370">
    <property type="term" value="F:glycerol kinase activity"/>
    <property type="evidence" value="ECO:0007669"/>
    <property type="project" value="TreeGrafter"/>
</dbReference>
<feature type="region of interest" description="Disordered" evidence="6">
    <location>
        <begin position="398"/>
        <end position="419"/>
    </location>
</feature>
<comment type="similarity">
    <text evidence="1">Belongs to the FGGY kinase family.</text>
</comment>
<evidence type="ECO:0000256" key="6">
    <source>
        <dbReference type="SAM" id="MobiDB-lite"/>
    </source>
</evidence>
<keyword evidence="3" id="KW-0547">Nucleotide-binding</keyword>
<dbReference type="GO" id="GO:0006071">
    <property type="term" value="P:glycerol metabolic process"/>
    <property type="evidence" value="ECO:0007669"/>
    <property type="project" value="TreeGrafter"/>
</dbReference>
<proteinExistence type="inferred from homology"/>
<dbReference type="GO" id="GO:0005739">
    <property type="term" value="C:mitochondrion"/>
    <property type="evidence" value="ECO:0007669"/>
    <property type="project" value="TreeGrafter"/>
</dbReference>
<dbReference type="InterPro" id="IPR018483">
    <property type="entry name" value="Carb_kinase_FGGY_CS"/>
</dbReference>
<evidence type="ECO:0000313" key="8">
    <source>
        <dbReference type="EMBL" id="CAD7656913.1"/>
    </source>
</evidence>
<dbReference type="AlphaFoldDB" id="A0A7R9QU48"/>
<feature type="region of interest" description="Disordered" evidence="6">
    <location>
        <begin position="203"/>
        <end position="225"/>
    </location>
</feature>
<evidence type="ECO:0000256" key="1">
    <source>
        <dbReference type="ARBA" id="ARBA00009156"/>
    </source>
</evidence>
<dbReference type="PANTHER" id="PTHR10196">
    <property type="entry name" value="SUGAR KINASE"/>
    <property type="match status" value="1"/>
</dbReference>
<reference evidence="8" key="1">
    <citation type="submission" date="2020-11" db="EMBL/GenBank/DDBJ databases">
        <authorList>
            <person name="Tran Van P."/>
        </authorList>
    </citation>
    <scope>NUCLEOTIDE SEQUENCE</scope>
</reference>
<dbReference type="EMBL" id="CAJPVJ010011989">
    <property type="protein sequence ID" value="CAG2174100.1"/>
    <property type="molecule type" value="Genomic_DNA"/>
</dbReference>
<dbReference type="PANTHER" id="PTHR10196:SF69">
    <property type="entry name" value="GLYCEROL KINASE"/>
    <property type="match status" value="1"/>
</dbReference>
<accession>A0A7R9QU48</accession>
<evidence type="ECO:0000256" key="4">
    <source>
        <dbReference type="ARBA" id="ARBA00022777"/>
    </source>
</evidence>
<dbReference type="InterPro" id="IPR018485">
    <property type="entry name" value="FGGY_C"/>
</dbReference>
<evidence type="ECO:0000256" key="2">
    <source>
        <dbReference type="ARBA" id="ARBA00022679"/>
    </source>
</evidence>
<feature type="domain" description="Carbohydrate kinase FGGY C-terminal" evidence="7">
    <location>
        <begin position="29"/>
        <end position="188"/>
    </location>
</feature>
<dbReference type="GO" id="GO:0006641">
    <property type="term" value="P:triglyceride metabolic process"/>
    <property type="evidence" value="ECO:0007669"/>
    <property type="project" value="TreeGrafter"/>
</dbReference>
<dbReference type="InterPro" id="IPR043129">
    <property type="entry name" value="ATPase_NBD"/>
</dbReference>
<evidence type="ECO:0000256" key="5">
    <source>
        <dbReference type="ARBA" id="ARBA00022840"/>
    </source>
</evidence>
<dbReference type="GO" id="GO:0046167">
    <property type="term" value="P:glycerol-3-phosphate biosynthetic process"/>
    <property type="evidence" value="ECO:0007669"/>
    <property type="project" value="TreeGrafter"/>
</dbReference>
<name>A0A7R9QU48_9ACAR</name>
<sequence length="531" mass="58811">GCFLIQNIGPGPIHGALKGVSKEAKTKLVTTVAYKFGSNPVCYALEGSVAIAGAAITWLRDNLELIESYNEIESIAKGDQSAGGLFFVPAFQGLYAPYWDANATGTIIGISQFSRKCHLVRATLEGVAFQTNDILALMRQDNSGIKVDGGMSANNLLCQILSDISGAEIVRPKMTEATALGAAMVAGYHLGIWKIFKEPESDVGSESETEKPHINGYTNGSVPKSHRNGLIRAISRRLSQSSITRKLERSFSISREPKLYDKNYDVFHPNMSEQLRQDRINTWKAAVSLYAPYWDANATGTIIGISQFSRKCHLVRATLEGVAFQTNDILALMRQDNSGIKVDGGMSANNLLCQILSDISGAEIVRPKMTEATALGAAMVAGYHLGIWKIFKEPESDVGSESETEKPHINGYTNGSVPKSHRNGLIRAISRRLSQSSITRKLERSFSISREPKLYDKNYDVFHPNMSEQLRQDRINTWKAAVSRSRKWIRVEKQEQKRVDYKRLSSIPFMLYVLFSFGTHILSESMLKNSS</sequence>
<dbReference type="SUPFAM" id="SSF53067">
    <property type="entry name" value="Actin-like ATPase domain"/>
    <property type="match status" value="2"/>
</dbReference>
<dbReference type="GO" id="GO:0005524">
    <property type="term" value="F:ATP binding"/>
    <property type="evidence" value="ECO:0007669"/>
    <property type="project" value="UniProtKB-KW"/>
</dbReference>
<evidence type="ECO:0000256" key="3">
    <source>
        <dbReference type="ARBA" id="ARBA00022741"/>
    </source>
</evidence>
<keyword evidence="5" id="KW-0067">ATP-binding</keyword>
<organism evidence="8">
    <name type="scientific">Oppiella nova</name>
    <dbReference type="NCBI Taxonomy" id="334625"/>
    <lineage>
        <taxon>Eukaryota</taxon>
        <taxon>Metazoa</taxon>
        <taxon>Ecdysozoa</taxon>
        <taxon>Arthropoda</taxon>
        <taxon>Chelicerata</taxon>
        <taxon>Arachnida</taxon>
        <taxon>Acari</taxon>
        <taxon>Acariformes</taxon>
        <taxon>Sarcoptiformes</taxon>
        <taxon>Oribatida</taxon>
        <taxon>Brachypylina</taxon>
        <taxon>Oppioidea</taxon>
        <taxon>Oppiidae</taxon>
        <taxon>Oppiella</taxon>
    </lineage>
</organism>
<gene>
    <name evidence="8" type="ORF">ONB1V03_LOCUS13549</name>
</gene>
<dbReference type="Pfam" id="PF02782">
    <property type="entry name" value="FGGY_C"/>
    <property type="match status" value="2"/>
</dbReference>
<dbReference type="PROSITE" id="PS00445">
    <property type="entry name" value="FGGY_KINASES_2"/>
    <property type="match status" value="2"/>
</dbReference>